<dbReference type="InterPro" id="IPR056186">
    <property type="entry name" value="PDZ_CPAF-rel"/>
</dbReference>
<evidence type="ECO:0000256" key="2">
    <source>
        <dbReference type="SAM" id="SignalP"/>
    </source>
</evidence>
<feature type="region of interest" description="Disordered" evidence="1">
    <location>
        <begin position="732"/>
        <end position="770"/>
    </location>
</feature>
<organism evidence="5 6">
    <name type="scientific">Ophiobolus disseminans</name>
    <dbReference type="NCBI Taxonomy" id="1469910"/>
    <lineage>
        <taxon>Eukaryota</taxon>
        <taxon>Fungi</taxon>
        <taxon>Dikarya</taxon>
        <taxon>Ascomycota</taxon>
        <taxon>Pezizomycotina</taxon>
        <taxon>Dothideomycetes</taxon>
        <taxon>Pleosporomycetidae</taxon>
        <taxon>Pleosporales</taxon>
        <taxon>Pleosporineae</taxon>
        <taxon>Phaeosphaeriaceae</taxon>
        <taxon>Ophiobolus</taxon>
    </lineage>
</organism>
<feature type="region of interest" description="Disordered" evidence="1">
    <location>
        <begin position="343"/>
        <end position="364"/>
    </location>
</feature>
<dbReference type="Pfam" id="PF03572">
    <property type="entry name" value="Peptidase_S41"/>
    <property type="match status" value="1"/>
</dbReference>
<accession>A0A6A7A2F4</accession>
<dbReference type="SUPFAM" id="SSF52096">
    <property type="entry name" value="ClpP/crotonase"/>
    <property type="match status" value="1"/>
</dbReference>
<dbReference type="Proteomes" id="UP000799424">
    <property type="component" value="Unassembled WGS sequence"/>
</dbReference>
<dbReference type="InterPro" id="IPR005151">
    <property type="entry name" value="Tail-specific_protease"/>
</dbReference>
<keyword evidence="2" id="KW-0732">Signal</keyword>
<dbReference type="PANTHER" id="PTHR37049">
    <property type="entry name" value="PEPTIDASE S41 FAMILY PROTEIN"/>
    <property type="match status" value="1"/>
</dbReference>
<dbReference type="Pfam" id="PF23658">
    <property type="entry name" value="PDZ_CPAF_rel"/>
    <property type="match status" value="1"/>
</dbReference>
<feature type="signal peptide" evidence="2">
    <location>
        <begin position="1"/>
        <end position="17"/>
    </location>
</feature>
<dbReference type="AlphaFoldDB" id="A0A6A7A2F4"/>
<dbReference type="InterPro" id="IPR052766">
    <property type="entry name" value="S41A_metabolite_peptidase"/>
</dbReference>
<dbReference type="InterPro" id="IPR029045">
    <property type="entry name" value="ClpP/crotonase-like_dom_sf"/>
</dbReference>
<dbReference type="OrthoDB" id="27214at2759"/>
<evidence type="ECO:0000313" key="5">
    <source>
        <dbReference type="EMBL" id="KAF2827286.1"/>
    </source>
</evidence>
<feature type="chain" id="PRO_5025540826" evidence="2">
    <location>
        <begin position="18"/>
        <end position="800"/>
    </location>
</feature>
<gene>
    <name evidence="5" type="ORF">CC86DRAFT_439742</name>
</gene>
<name>A0A6A7A2F4_9PLEO</name>
<reference evidence="5" key="1">
    <citation type="journal article" date="2020" name="Stud. Mycol.">
        <title>101 Dothideomycetes genomes: a test case for predicting lifestyles and emergence of pathogens.</title>
        <authorList>
            <person name="Haridas S."/>
            <person name="Albert R."/>
            <person name="Binder M."/>
            <person name="Bloem J."/>
            <person name="Labutti K."/>
            <person name="Salamov A."/>
            <person name="Andreopoulos B."/>
            <person name="Baker S."/>
            <person name="Barry K."/>
            <person name="Bills G."/>
            <person name="Bluhm B."/>
            <person name="Cannon C."/>
            <person name="Castanera R."/>
            <person name="Culley D."/>
            <person name="Daum C."/>
            <person name="Ezra D."/>
            <person name="Gonzalez J."/>
            <person name="Henrissat B."/>
            <person name="Kuo A."/>
            <person name="Liang C."/>
            <person name="Lipzen A."/>
            <person name="Lutzoni F."/>
            <person name="Magnuson J."/>
            <person name="Mondo S."/>
            <person name="Nolan M."/>
            <person name="Ohm R."/>
            <person name="Pangilinan J."/>
            <person name="Park H.-J."/>
            <person name="Ramirez L."/>
            <person name="Alfaro M."/>
            <person name="Sun H."/>
            <person name="Tritt A."/>
            <person name="Yoshinaga Y."/>
            <person name="Zwiers L.-H."/>
            <person name="Turgeon B."/>
            <person name="Goodwin S."/>
            <person name="Spatafora J."/>
            <person name="Crous P."/>
            <person name="Grigoriev I."/>
        </authorList>
    </citation>
    <scope>NUCLEOTIDE SEQUENCE</scope>
    <source>
        <strain evidence="5">CBS 113818</strain>
    </source>
</reference>
<evidence type="ECO:0000259" key="4">
    <source>
        <dbReference type="Pfam" id="PF23658"/>
    </source>
</evidence>
<feature type="domain" description="Tail specific protease" evidence="3">
    <location>
        <begin position="384"/>
        <end position="593"/>
    </location>
</feature>
<evidence type="ECO:0000256" key="1">
    <source>
        <dbReference type="SAM" id="MobiDB-lite"/>
    </source>
</evidence>
<evidence type="ECO:0000259" key="3">
    <source>
        <dbReference type="Pfam" id="PF03572"/>
    </source>
</evidence>
<dbReference type="PANTHER" id="PTHR37049:SF4">
    <property type="entry name" value="RHODANESE DOMAIN-CONTAINING PROTEIN"/>
    <property type="match status" value="1"/>
</dbReference>
<evidence type="ECO:0000313" key="6">
    <source>
        <dbReference type="Proteomes" id="UP000799424"/>
    </source>
</evidence>
<sequence>MHSSILLLSAYCGLSAAAGPHPWMYGVPDYPDLDMNEVMTQADVNDMVAAAEDITTASATAQSTNSTSPSTTAGQEPCAIVSSVIAALPSGARPIVPAELGVRCLQSVPLDTNGNLRLIDDMKLFVKWQSNIAFLKNPPTGYTERPMDIVGELDAMKNQLSSGEFRTEYDFQMKMMDLFNSAYDNHFAWQPDILASAIQFQRPPGSELVSVSTDGVAVPEIYIYRDVIKANNDTSFKPSAVSMIDGLSAKDFLTNASIQGDFHDADTRWNAMFPSQALIASGTTFLGAFRSGMYTGQPNTTMQFVNGSTYSMPNLAVAFGNFTGVDSGRTFFRKFCTGPPPIVQAPAQPATPLDNSASAPPAPSHVGYPKAELINPNLAVGGYYINVQSFQNTMRDFIRKSKADGKTKMIFDLRGNGGGNAILGYDTFKQVYPQAEQEPFGGTRFRANDALNQAGKITQDFLAGKTFAQSNQTAFQEAFGQGTTEDDIFGFTSSFNYQHTLDANNAVFPSWEAMFGPETFNNDTFTPTLRYNYSDGISTTYTGFSVIGFNDNKNETATPQPFKAQDMVMLHDGMCSSTCAIVSELLKNQGAVRTIAIGGRPQPGPMQGVGGTKGAQVFSWDDIQIRMQAVYFLGSPAQRKAWNDTDLGRTAFATQLFTRSAYQGGRIAGGVNLKDNLRQGDASKTPLEFVYEAADCRMFFTAGMVSDVTLVWKGVADRMFLEGGMGKCVEGSTGDGTSVSGGGQFRGGDGKINEQAGLKGNGSAAGDGPSQQFVGGASSVGVKSWGWMAVVAGLVMGMLW</sequence>
<feature type="domain" description="CPAF-like PDZ" evidence="4">
    <location>
        <begin position="200"/>
        <end position="323"/>
    </location>
</feature>
<dbReference type="GO" id="GO:0008236">
    <property type="term" value="F:serine-type peptidase activity"/>
    <property type="evidence" value="ECO:0007669"/>
    <property type="project" value="InterPro"/>
</dbReference>
<protein>
    <submittedName>
        <fullName evidence="5">Uncharacterized protein</fullName>
    </submittedName>
</protein>
<dbReference type="GO" id="GO:0006508">
    <property type="term" value="P:proteolysis"/>
    <property type="evidence" value="ECO:0007669"/>
    <property type="project" value="InterPro"/>
</dbReference>
<dbReference type="EMBL" id="MU006224">
    <property type="protein sequence ID" value="KAF2827286.1"/>
    <property type="molecule type" value="Genomic_DNA"/>
</dbReference>
<dbReference type="Gene3D" id="3.90.226.10">
    <property type="entry name" value="2-enoyl-CoA Hydratase, Chain A, domain 1"/>
    <property type="match status" value="1"/>
</dbReference>
<keyword evidence="6" id="KW-1185">Reference proteome</keyword>
<proteinExistence type="predicted"/>